<evidence type="ECO:0000256" key="1">
    <source>
        <dbReference type="ARBA" id="ARBA00004651"/>
    </source>
</evidence>
<keyword evidence="5 7" id="KW-1133">Transmembrane helix</keyword>
<comment type="similarity">
    <text evidence="7">Belongs to the binding-protein-dependent transport system permease family.</text>
</comment>
<evidence type="ECO:0000259" key="8">
    <source>
        <dbReference type="PROSITE" id="PS50928"/>
    </source>
</evidence>
<evidence type="ECO:0000313" key="9">
    <source>
        <dbReference type="EMBL" id="MDN6900217.1"/>
    </source>
</evidence>
<dbReference type="SUPFAM" id="SSF161098">
    <property type="entry name" value="MetI-like"/>
    <property type="match status" value="1"/>
</dbReference>
<feature type="transmembrane region" description="Helical" evidence="7">
    <location>
        <begin position="78"/>
        <end position="102"/>
    </location>
</feature>
<evidence type="ECO:0000256" key="5">
    <source>
        <dbReference type="ARBA" id="ARBA00022989"/>
    </source>
</evidence>
<feature type="transmembrane region" description="Helical" evidence="7">
    <location>
        <begin position="189"/>
        <end position="214"/>
    </location>
</feature>
<name>A0AAJ1VQI1_9LACO</name>
<reference evidence="10 11" key="1">
    <citation type="journal article" date="2019" name="Syst. Appl. Microbiol.">
        <title>Oenococcus sicerae sp. nov., isolated from French cider.</title>
        <authorList>
            <person name="Cousin F.J."/>
            <person name="Le Guellec R."/>
            <person name="Chagnot C."/>
            <person name="Goux D."/>
            <person name="Dalmasso M."/>
            <person name="Laplace J.M."/>
            <person name="Cretenet M."/>
        </authorList>
    </citation>
    <scope>NUCLEOTIDE SEQUENCE [LARGE SCALE GENOMIC DNA]</scope>
    <source>
        <strain evidence="10 11">UCMA 15228</strain>
    </source>
</reference>
<evidence type="ECO:0000256" key="2">
    <source>
        <dbReference type="ARBA" id="ARBA00022448"/>
    </source>
</evidence>
<keyword evidence="3" id="KW-1003">Cell membrane</keyword>
<evidence type="ECO:0000256" key="6">
    <source>
        <dbReference type="ARBA" id="ARBA00023136"/>
    </source>
</evidence>
<evidence type="ECO:0000256" key="4">
    <source>
        <dbReference type="ARBA" id="ARBA00022692"/>
    </source>
</evidence>
<feature type="transmembrane region" description="Helical" evidence="7">
    <location>
        <begin position="12"/>
        <end position="34"/>
    </location>
</feature>
<keyword evidence="2 7" id="KW-0813">Transport</keyword>
<accession>A0AAJ1VQI1</accession>
<dbReference type="Gene3D" id="1.10.3720.10">
    <property type="entry name" value="MetI-like"/>
    <property type="match status" value="1"/>
</dbReference>
<dbReference type="Pfam" id="PF00528">
    <property type="entry name" value="BPD_transp_1"/>
    <property type="match status" value="1"/>
</dbReference>
<feature type="transmembrane region" description="Helical" evidence="7">
    <location>
        <begin position="114"/>
        <end position="135"/>
    </location>
</feature>
<gene>
    <name evidence="10" type="ORF">DLJ48_04315</name>
    <name evidence="9" type="ORF">EVC35_04250</name>
</gene>
<feature type="transmembrane region" description="Helical" evidence="7">
    <location>
        <begin position="147"/>
        <end position="168"/>
    </location>
</feature>
<dbReference type="CDD" id="cd06261">
    <property type="entry name" value="TM_PBP2"/>
    <property type="match status" value="1"/>
</dbReference>
<protein>
    <submittedName>
        <fullName evidence="9">Carbohydrate ABC transporter permease</fullName>
    </submittedName>
</protein>
<evidence type="ECO:0000313" key="11">
    <source>
        <dbReference type="Proteomes" id="UP000286907"/>
    </source>
</evidence>
<evidence type="ECO:0000256" key="3">
    <source>
        <dbReference type="ARBA" id="ARBA00022475"/>
    </source>
</evidence>
<dbReference type="PANTHER" id="PTHR43744:SF12">
    <property type="entry name" value="ABC TRANSPORTER PERMEASE PROTEIN MG189-RELATED"/>
    <property type="match status" value="1"/>
</dbReference>
<feature type="domain" description="ABC transmembrane type-1" evidence="8">
    <location>
        <begin position="79"/>
        <end position="268"/>
    </location>
</feature>
<dbReference type="GO" id="GO:0005886">
    <property type="term" value="C:plasma membrane"/>
    <property type="evidence" value="ECO:0007669"/>
    <property type="project" value="UniProtKB-SubCell"/>
</dbReference>
<reference evidence="9" key="2">
    <citation type="submission" date="2019-01" db="EMBL/GenBank/DDBJ databases">
        <title>Oenococcus sicerae UCMA17102.</title>
        <authorList>
            <person name="Cousin F.J."/>
            <person name="Le Guellec R."/>
            <person name="Cretenet M."/>
        </authorList>
    </citation>
    <scope>NUCLEOTIDE SEQUENCE</scope>
    <source>
        <strain evidence="9">UCMA17102</strain>
    </source>
</reference>
<organism evidence="9 12">
    <name type="scientific">Oenococcus sicerae</name>
    <dbReference type="NCBI Taxonomy" id="2203724"/>
    <lineage>
        <taxon>Bacteria</taxon>
        <taxon>Bacillati</taxon>
        <taxon>Bacillota</taxon>
        <taxon>Bacilli</taxon>
        <taxon>Lactobacillales</taxon>
        <taxon>Lactobacillaceae</taxon>
        <taxon>Oenococcus</taxon>
    </lineage>
</organism>
<comment type="subcellular location">
    <subcellularLocation>
        <location evidence="1 7">Cell membrane</location>
        <topology evidence="1 7">Multi-pass membrane protein</topology>
    </subcellularLocation>
</comment>
<evidence type="ECO:0000256" key="7">
    <source>
        <dbReference type="RuleBase" id="RU363032"/>
    </source>
</evidence>
<reference evidence="10" key="3">
    <citation type="submission" date="2020-01" db="EMBL/GenBank/DDBJ databases">
        <authorList>
            <person name="Cousin F.J."/>
            <person name="Le Guellec R."/>
            <person name="Cretenet M."/>
        </authorList>
    </citation>
    <scope>NUCLEOTIDE SEQUENCE</scope>
    <source>
        <strain evidence="10">UCMA 15228</strain>
    </source>
</reference>
<proteinExistence type="inferred from homology"/>
<keyword evidence="11" id="KW-1185">Reference proteome</keyword>
<dbReference type="PROSITE" id="PS50928">
    <property type="entry name" value="ABC_TM1"/>
    <property type="match status" value="1"/>
</dbReference>
<dbReference type="PANTHER" id="PTHR43744">
    <property type="entry name" value="ABC TRANSPORTER PERMEASE PROTEIN MG189-RELATED-RELATED"/>
    <property type="match status" value="1"/>
</dbReference>
<dbReference type="RefSeq" id="WP_128686240.1">
    <property type="nucleotide sequence ID" value="NZ_CP029684.2"/>
</dbReference>
<sequence>MSDHPKKFALTIISTILITLLAFLFLFPLVWMIASSLKPEAEIYKNMDSFRAFLPSFNIDQWGDAYKNLLSRFTVLTYILNSLFYGLSVTAGSILVNSLAGYGFSKFKFKGQKFIFGLLIAMLVIPGETIIIQKFQIVKALGILNTPWAVIFPSLAAPFYIYMFKNFFDAISNDVVESAEMEGAGSFMIYWKIMLPMAKPAIATVGTLSFIGSWNDYIWPLMVLTDSSKFPLQVAITNINNTVPVYMNQVMAILTISTLPLIIVYLFFQKYLVQGLGVSGTGEK</sequence>
<evidence type="ECO:0000313" key="10">
    <source>
        <dbReference type="EMBL" id="QAS69799.1"/>
    </source>
</evidence>
<dbReference type="InterPro" id="IPR000515">
    <property type="entry name" value="MetI-like"/>
</dbReference>
<dbReference type="EMBL" id="SDWY01000002">
    <property type="protein sequence ID" value="MDN6900217.1"/>
    <property type="molecule type" value="Genomic_DNA"/>
</dbReference>
<dbReference type="Proteomes" id="UP001167919">
    <property type="component" value="Unassembled WGS sequence"/>
</dbReference>
<evidence type="ECO:0000313" key="12">
    <source>
        <dbReference type="Proteomes" id="UP001167919"/>
    </source>
</evidence>
<dbReference type="Proteomes" id="UP000286907">
    <property type="component" value="Chromosome"/>
</dbReference>
<keyword evidence="4 7" id="KW-0812">Transmembrane</keyword>
<dbReference type="EMBL" id="CP029684">
    <property type="protein sequence ID" value="QAS69799.1"/>
    <property type="molecule type" value="Genomic_DNA"/>
</dbReference>
<keyword evidence="6 7" id="KW-0472">Membrane</keyword>
<dbReference type="AlphaFoldDB" id="A0AAJ1VQI1"/>
<dbReference type="InterPro" id="IPR035906">
    <property type="entry name" value="MetI-like_sf"/>
</dbReference>
<dbReference type="GO" id="GO:0055085">
    <property type="term" value="P:transmembrane transport"/>
    <property type="evidence" value="ECO:0007669"/>
    <property type="project" value="InterPro"/>
</dbReference>
<feature type="transmembrane region" description="Helical" evidence="7">
    <location>
        <begin position="250"/>
        <end position="268"/>
    </location>
</feature>